<dbReference type="RefSeq" id="WP_164312174.1">
    <property type="nucleotide sequence ID" value="NZ_JAAGLU010000002.1"/>
</dbReference>
<proteinExistence type="predicted"/>
<evidence type="ECO:0000259" key="1">
    <source>
        <dbReference type="Pfam" id="PF01636"/>
    </source>
</evidence>
<feature type="domain" description="Aminoglycoside phosphotransferase" evidence="1">
    <location>
        <begin position="49"/>
        <end position="251"/>
    </location>
</feature>
<dbReference type="SUPFAM" id="SSF56112">
    <property type="entry name" value="Protein kinase-like (PK-like)"/>
    <property type="match status" value="1"/>
</dbReference>
<accession>A0A6B3BE46</accession>
<dbReference type="NCBIfam" id="NF038156">
    <property type="entry name" value="lant_syn_V_LxmK"/>
    <property type="match status" value="1"/>
</dbReference>
<name>A0A6B3BE46_9ACTN</name>
<dbReference type="EMBL" id="JAAGLU010000002">
    <property type="protein sequence ID" value="NEC84717.1"/>
    <property type="molecule type" value="Genomic_DNA"/>
</dbReference>
<dbReference type="AlphaFoldDB" id="A0A6B3BE46"/>
<comment type="caution">
    <text evidence="2">The sequence shown here is derived from an EMBL/GenBank/DDBJ whole genome shotgun (WGS) entry which is preliminary data.</text>
</comment>
<evidence type="ECO:0000313" key="2">
    <source>
        <dbReference type="EMBL" id="NEC84717.1"/>
    </source>
</evidence>
<dbReference type="Gene3D" id="3.90.1200.10">
    <property type="match status" value="1"/>
</dbReference>
<reference evidence="2" key="1">
    <citation type="submission" date="2020-01" db="EMBL/GenBank/DDBJ databases">
        <title>Insect and environment-associated Actinomycetes.</title>
        <authorList>
            <person name="Currrie C."/>
            <person name="Chevrette M."/>
            <person name="Carlson C."/>
            <person name="Stubbendieck R."/>
            <person name="Wendt-Pienkowski E."/>
        </authorList>
    </citation>
    <scope>NUCLEOTIDE SEQUENCE</scope>
    <source>
        <strain evidence="2">SID12501</strain>
    </source>
</reference>
<dbReference type="InterPro" id="IPR002575">
    <property type="entry name" value="Aminoglycoside_PTrfase"/>
</dbReference>
<protein>
    <recommendedName>
        <fullName evidence="1">Aminoglycoside phosphotransferase domain-containing protein</fullName>
    </recommendedName>
</protein>
<sequence>MAKSIGIRERVPRFQPVDLVAVPHVDVLLNRLDLGAFDPHTVTSPRGRNNNWAGITASGAQVFVKQFGTADDATRAARMRRTQLVWEAGRESLSTPAVLGSDVENGLIAFAYLEDADNGAELVAMDVFDEALAAEAGALVARLHSLDAAGFDTTEHPLPPLGLLSALPLRRYADASFAELEMWRLLHADTALIEALHALRAADRAGTDAARCPVHGDLRTDQFLRSGSRLFLTDFEETRLGDPARDLGAFAGEWLYQAANRIPGSLAEASPVGHTVTHEEIVATGAVEVERCAPLVRAFYRSYLATAPEPVRWDEGLASRAAAYAGWHMLDRMLAAAQSSARLSPINKAAAGIGRTVLLSPGEFTTTLGLEA</sequence>
<dbReference type="InterPro" id="IPR011009">
    <property type="entry name" value="Kinase-like_dom_sf"/>
</dbReference>
<dbReference type="Pfam" id="PF01636">
    <property type="entry name" value="APH"/>
    <property type="match status" value="1"/>
</dbReference>
<gene>
    <name evidence="2" type="ORF">G3I71_02285</name>
</gene>
<organism evidence="2">
    <name type="scientific">Streptomyces sp. SID12501</name>
    <dbReference type="NCBI Taxonomy" id="2706042"/>
    <lineage>
        <taxon>Bacteria</taxon>
        <taxon>Bacillati</taxon>
        <taxon>Actinomycetota</taxon>
        <taxon>Actinomycetes</taxon>
        <taxon>Kitasatosporales</taxon>
        <taxon>Streptomycetaceae</taxon>
        <taxon>Streptomyces</taxon>
    </lineage>
</organism>